<dbReference type="InterPro" id="IPR011053">
    <property type="entry name" value="Single_hybrid_motif"/>
</dbReference>
<dbReference type="GO" id="GO:0048813">
    <property type="term" value="P:dendrite morphogenesis"/>
    <property type="evidence" value="ECO:0007669"/>
    <property type="project" value="TreeGrafter"/>
</dbReference>
<dbReference type="GO" id="GO:0030425">
    <property type="term" value="C:dendrite"/>
    <property type="evidence" value="ECO:0007669"/>
    <property type="project" value="TreeGrafter"/>
</dbReference>
<dbReference type="GO" id="GO:0030833">
    <property type="term" value="P:regulation of actin filament polymerization"/>
    <property type="evidence" value="ECO:0007669"/>
    <property type="project" value="TreeGrafter"/>
</dbReference>
<name>A0A6J2XQA6_SITOR</name>
<dbReference type="KEGG" id="soy:115880054"/>
<keyword evidence="1" id="KW-1185">Reference proteome</keyword>
<dbReference type="GO" id="GO:0051015">
    <property type="term" value="F:actin filament binding"/>
    <property type="evidence" value="ECO:0007669"/>
    <property type="project" value="TreeGrafter"/>
</dbReference>
<dbReference type="PANTHER" id="PTHR13651">
    <property type="entry name" value="PROTEIN ABITRAM"/>
    <property type="match status" value="1"/>
</dbReference>
<dbReference type="GO" id="GO:0032433">
    <property type="term" value="C:filopodium tip"/>
    <property type="evidence" value="ECO:0007669"/>
    <property type="project" value="TreeGrafter"/>
</dbReference>
<dbReference type="RefSeq" id="XP_030753035.1">
    <property type="nucleotide sequence ID" value="XM_030897175.1"/>
</dbReference>
<dbReference type="Proteomes" id="UP000504635">
    <property type="component" value="Unplaced"/>
</dbReference>
<dbReference type="GO" id="GO:0003785">
    <property type="term" value="F:actin monomer binding"/>
    <property type="evidence" value="ECO:0007669"/>
    <property type="project" value="TreeGrafter"/>
</dbReference>
<organism evidence="1 2">
    <name type="scientific">Sitophilus oryzae</name>
    <name type="common">Rice weevil</name>
    <name type="synonym">Curculio oryzae</name>
    <dbReference type="NCBI Taxonomy" id="7048"/>
    <lineage>
        <taxon>Eukaryota</taxon>
        <taxon>Metazoa</taxon>
        <taxon>Ecdysozoa</taxon>
        <taxon>Arthropoda</taxon>
        <taxon>Hexapoda</taxon>
        <taxon>Insecta</taxon>
        <taxon>Pterygota</taxon>
        <taxon>Neoptera</taxon>
        <taxon>Endopterygota</taxon>
        <taxon>Coleoptera</taxon>
        <taxon>Polyphaga</taxon>
        <taxon>Cucujiformia</taxon>
        <taxon>Curculionidae</taxon>
        <taxon>Dryophthorinae</taxon>
        <taxon>Sitophilus</taxon>
    </lineage>
</organism>
<reference evidence="2" key="1">
    <citation type="submission" date="2025-08" db="UniProtKB">
        <authorList>
            <consortium name="RefSeq"/>
        </authorList>
    </citation>
    <scope>IDENTIFICATION</scope>
    <source>
        <tissue evidence="2">Gonads</tissue>
    </source>
</reference>
<evidence type="ECO:0000313" key="2">
    <source>
        <dbReference type="RefSeq" id="XP_030753035.1"/>
    </source>
</evidence>
<proteinExistence type="predicted"/>
<dbReference type="OrthoDB" id="48130at2759"/>
<protein>
    <submittedName>
        <fullName evidence="2">Protein Abitram-like</fullName>
    </submittedName>
</protein>
<dbReference type="SUPFAM" id="SSF51230">
    <property type="entry name" value="Single hybrid motif"/>
    <property type="match status" value="1"/>
</dbReference>
<dbReference type="InParanoid" id="A0A6J2XQA6"/>
<evidence type="ECO:0000313" key="1">
    <source>
        <dbReference type="Proteomes" id="UP000504635"/>
    </source>
</evidence>
<dbReference type="GO" id="GO:0005634">
    <property type="term" value="C:nucleus"/>
    <property type="evidence" value="ECO:0007669"/>
    <property type="project" value="TreeGrafter"/>
</dbReference>
<accession>A0A6J2XQA6</accession>
<gene>
    <name evidence="2" type="primary">LOC115880054</name>
</gene>
<sequence>MDNVEEEKIYKKIEELSVPILESLQPLEIENFSPFYLRYYEDKYCVAFNDKEHNHDILLRFHSNRLVLISIAKGHDIFKGKLIEKIDFNVNGRNLKEIIVSGKKKNGAKKLNRESVLCYLQCKDDENRYPIYTSILASLIEINSHILKDPQLLVSDYKKLGYIGVLYPKCYGPYSMSVEAMAQKYNLLSEKEYEEYLSTR</sequence>
<dbReference type="AlphaFoldDB" id="A0A6J2XQA6"/>
<dbReference type="InterPro" id="IPR039169">
    <property type="entry name" value="Abitram"/>
</dbReference>
<dbReference type="GO" id="GO:0030027">
    <property type="term" value="C:lamellipodium"/>
    <property type="evidence" value="ECO:0007669"/>
    <property type="project" value="TreeGrafter"/>
</dbReference>
<dbReference type="GeneID" id="115880054"/>
<dbReference type="PANTHER" id="PTHR13651:SF0">
    <property type="entry name" value="PROTEIN ABITRAM"/>
    <property type="match status" value="1"/>
</dbReference>
<dbReference type="GO" id="GO:0051489">
    <property type="term" value="P:regulation of filopodium assembly"/>
    <property type="evidence" value="ECO:0007669"/>
    <property type="project" value="TreeGrafter"/>
</dbReference>
<dbReference type="FunCoup" id="A0A6J2XQA6">
    <property type="interactions" value="861"/>
</dbReference>